<evidence type="ECO:0000256" key="6">
    <source>
        <dbReference type="SAM" id="Phobius"/>
    </source>
</evidence>
<keyword evidence="2 6" id="KW-0812">Transmembrane</keyword>
<feature type="domain" description="Major facilitator superfamily (MFS) profile" evidence="7">
    <location>
        <begin position="46"/>
        <end position="470"/>
    </location>
</feature>
<dbReference type="PANTHER" id="PTHR23502:SF157">
    <property type="entry name" value="MAJOR FACILITATOR SUPERFAMILY (MFS) PROFILE DOMAIN-CONTAINING PROTEIN-RELATED"/>
    <property type="match status" value="1"/>
</dbReference>
<reference evidence="8" key="1">
    <citation type="submission" date="2020-04" db="EMBL/GenBank/DDBJ databases">
        <title>Draft genome resource of the tomato pathogen Pseudocercospora fuligena.</title>
        <authorList>
            <person name="Zaccaron A."/>
        </authorList>
    </citation>
    <scope>NUCLEOTIDE SEQUENCE</scope>
    <source>
        <strain evidence="8">PF001</strain>
    </source>
</reference>
<keyword evidence="4 6" id="KW-0472">Membrane</keyword>
<dbReference type="InterPro" id="IPR036259">
    <property type="entry name" value="MFS_trans_sf"/>
</dbReference>
<dbReference type="PANTHER" id="PTHR23502">
    <property type="entry name" value="MAJOR FACILITATOR SUPERFAMILY"/>
    <property type="match status" value="1"/>
</dbReference>
<comment type="subcellular location">
    <subcellularLocation>
        <location evidence="1">Membrane</location>
        <topology evidence="1">Multi-pass membrane protein</topology>
    </subcellularLocation>
</comment>
<feature type="transmembrane region" description="Helical" evidence="6">
    <location>
        <begin position="440"/>
        <end position="463"/>
    </location>
</feature>
<dbReference type="Gene3D" id="1.20.1250.20">
    <property type="entry name" value="MFS general substrate transporter like domains"/>
    <property type="match status" value="1"/>
</dbReference>
<comment type="caution">
    <text evidence="8">The sequence shown here is derived from an EMBL/GenBank/DDBJ whole genome shotgun (WGS) entry which is preliminary data.</text>
</comment>
<keyword evidence="3 6" id="KW-1133">Transmembrane helix</keyword>
<feature type="transmembrane region" description="Helical" evidence="6">
    <location>
        <begin position="410"/>
        <end position="428"/>
    </location>
</feature>
<feature type="compositionally biased region" description="Polar residues" evidence="5">
    <location>
        <begin position="10"/>
        <end position="26"/>
    </location>
</feature>
<keyword evidence="9" id="KW-1185">Reference proteome</keyword>
<feature type="transmembrane region" description="Helical" evidence="6">
    <location>
        <begin position="203"/>
        <end position="223"/>
    </location>
</feature>
<evidence type="ECO:0000256" key="3">
    <source>
        <dbReference type="ARBA" id="ARBA00022989"/>
    </source>
</evidence>
<dbReference type="InterPro" id="IPR011701">
    <property type="entry name" value="MFS"/>
</dbReference>
<evidence type="ECO:0000313" key="9">
    <source>
        <dbReference type="Proteomes" id="UP000660729"/>
    </source>
</evidence>
<feature type="transmembrane region" description="Helical" evidence="6">
    <location>
        <begin position="140"/>
        <end position="162"/>
    </location>
</feature>
<feature type="transmembrane region" description="Helical" evidence="6">
    <location>
        <begin position="113"/>
        <end position="134"/>
    </location>
</feature>
<feature type="transmembrane region" description="Helical" evidence="6">
    <location>
        <begin position="84"/>
        <end position="106"/>
    </location>
</feature>
<feature type="transmembrane region" description="Helical" evidence="6">
    <location>
        <begin position="174"/>
        <end position="197"/>
    </location>
</feature>
<feature type="transmembrane region" description="Helical" evidence="6">
    <location>
        <begin position="48"/>
        <end position="72"/>
    </location>
</feature>
<protein>
    <submittedName>
        <fullName evidence="8">MFS transporter cpaT</fullName>
    </submittedName>
</protein>
<dbReference type="OrthoDB" id="5296287at2759"/>
<dbReference type="EMBL" id="JABCIY010000214">
    <property type="protein sequence ID" value="KAF7188116.1"/>
    <property type="molecule type" value="Genomic_DNA"/>
</dbReference>
<sequence>MSDRPEESKNQQSIETQPAEATTNNWDGPHDQRNPRNWSRLRKWTNMLLLGGLVFLDALGSSITAAAIPALIDEFGVKHANRVVITLVTSVYNLGIAFGPTIMAPLSELLGRWWLYQASNVVFISCNIACARSGTLGMLVPFRLLAGCASAAPVTIGAGTITDLYREKERGVPTAIWAGAAIIGPIIGPVAGALISYGATWRWTFWLLVIIGGFLLILCLFFLDETNPAAILKLGGLRGRLCSGGAGQDEKAIDTLCKSLYRPIRLLFREPLVSVVSIWSALSVAHLFILFTSVEEVLIDKYDFSLPVSSLAFVAMGIGAIAGQILYTALSDRTVRLHDKGGDLRAEHRLPWMMLGSLALPIGLFWFGWSSEAHTHWMSLFSALFVCGLGLAIVLIAPLSYLIDVYEQHAASAITGSLILRALSGAFFPLIGPPLFHDLGYGWGCSVLAFMALVFVPVPVFLYKYGESFRKVSVDRVTQ</sequence>
<dbReference type="InterPro" id="IPR020846">
    <property type="entry name" value="MFS_dom"/>
</dbReference>
<name>A0A8H6R8U4_9PEZI</name>
<dbReference type="AlphaFoldDB" id="A0A8H6R8U4"/>
<dbReference type="GO" id="GO:0016020">
    <property type="term" value="C:membrane"/>
    <property type="evidence" value="ECO:0007669"/>
    <property type="project" value="UniProtKB-SubCell"/>
</dbReference>
<feature type="transmembrane region" description="Helical" evidence="6">
    <location>
        <begin position="381"/>
        <end position="403"/>
    </location>
</feature>
<evidence type="ECO:0000256" key="1">
    <source>
        <dbReference type="ARBA" id="ARBA00004141"/>
    </source>
</evidence>
<feature type="region of interest" description="Disordered" evidence="5">
    <location>
        <begin position="1"/>
        <end position="37"/>
    </location>
</feature>
<accession>A0A8H6R8U4</accession>
<feature type="transmembrane region" description="Helical" evidence="6">
    <location>
        <begin position="350"/>
        <end position="369"/>
    </location>
</feature>
<dbReference type="Proteomes" id="UP000660729">
    <property type="component" value="Unassembled WGS sequence"/>
</dbReference>
<evidence type="ECO:0000313" key="8">
    <source>
        <dbReference type="EMBL" id="KAF7188116.1"/>
    </source>
</evidence>
<evidence type="ECO:0000256" key="5">
    <source>
        <dbReference type="SAM" id="MobiDB-lite"/>
    </source>
</evidence>
<dbReference type="GO" id="GO:0022857">
    <property type="term" value="F:transmembrane transporter activity"/>
    <property type="evidence" value="ECO:0007669"/>
    <property type="project" value="InterPro"/>
</dbReference>
<evidence type="ECO:0000256" key="2">
    <source>
        <dbReference type="ARBA" id="ARBA00022692"/>
    </source>
</evidence>
<dbReference type="PROSITE" id="PS50850">
    <property type="entry name" value="MFS"/>
    <property type="match status" value="1"/>
</dbReference>
<evidence type="ECO:0000256" key="4">
    <source>
        <dbReference type="ARBA" id="ARBA00023136"/>
    </source>
</evidence>
<dbReference type="SUPFAM" id="SSF103473">
    <property type="entry name" value="MFS general substrate transporter"/>
    <property type="match status" value="1"/>
</dbReference>
<proteinExistence type="predicted"/>
<dbReference type="CDD" id="cd17323">
    <property type="entry name" value="MFS_Tpo1_MDR_like"/>
    <property type="match status" value="1"/>
</dbReference>
<evidence type="ECO:0000259" key="7">
    <source>
        <dbReference type="PROSITE" id="PS50850"/>
    </source>
</evidence>
<organism evidence="8 9">
    <name type="scientific">Pseudocercospora fuligena</name>
    <dbReference type="NCBI Taxonomy" id="685502"/>
    <lineage>
        <taxon>Eukaryota</taxon>
        <taxon>Fungi</taxon>
        <taxon>Dikarya</taxon>
        <taxon>Ascomycota</taxon>
        <taxon>Pezizomycotina</taxon>
        <taxon>Dothideomycetes</taxon>
        <taxon>Dothideomycetidae</taxon>
        <taxon>Mycosphaerellales</taxon>
        <taxon>Mycosphaerellaceae</taxon>
        <taxon>Pseudocercospora</taxon>
    </lineage>
</organism>
<feature type="transmembrane region" description="Helical" evidence="6">
    <location>
        <begin position="272"/>
        <end position="291"/>
    </location>
</feature>
<dbReference type="Pfam" id="PF07690">
    <property type="entry name" value="MFS_1"/>
    <property type="match status" value="1"/>
</dbReference>
<feature type="transmembrane region" description="Helical" evidence="6">
    <location>
        <begin position="311"/>
        <end position="330"/>
    </location>
</feature>
<gene>
    <name evidence="8" type="ORF">HII31_10538</name>
</gene>